<dbReference type="GeneID" id="11536654"/>
<keyword evidence="4" id="KW-0808">Transferase</keyword>
<dbReference type="SUPFAM" id="SSF55831">
    <property type="entry name" value="Thymidylate synthase/dCMP hydroxymethylase"/>
    <property type="match status" value="1"/>
</dbReference>
<dbReference type="InterPro" id="IPR036926">
    <property type="entry name" value="Thymidate_synth/dCMP_Mease_sf"/>
</dbReference>
<dbReference type="InterPro" id="IPR000398">
    <property type="entry name" value="Thymidylate_synthase"/>
</dbReference>
<evidence type="ECO:0000256" key="5">
    <source>
        <dbReference type="SAM" id="Phobius"/>
    </source>
</evidence>
<dbReference type="PRINTS" id="PR00108">
    <property type="entry name" value="THYMDSNTHASE"/>
</dbReference>
<dbReference type="InterPro" id="IPR023451">
    <property type="entry name" value="Thymidate_synth/dCMP_Mease_dom"/>
</dbReference>
<dbReference type="Gene3D" id="3.30.572.10">
    <property type="entry name" value="Thymidylate synthase/dCMP hydroxymethylase domain"/>
    <property type="match status" value="1"/>
</dbReference>
<evidence type="ECO:0000313" key="8">
    <source>
        <dbReference type="Proteomes" id="UP000005445"/>
    </source>
</evidence>
<dbReference type="InterPro" id="IPR045097">
    <property type="entry name" value="Thymidate_synth/dCMP_Mease"/>
</dbReference>
<evidence type="ECO:0000256" key="1">
    <source>
        <dbReference type="ARBA" id="ARBA00009972"/>
    </source>
</evidence>
<dbReference type="KEGG" id="vg:11536654"/>
<dbReference type="Proteomes" id="UP000005445">
    <property type="component" value="Segment"/>
</dbReference>
<dbReference type="OrthoDB" id="13491at10239"/>
<name>G9B200_9CAUD</name>
<comment type="similarity">
    <text evidence="1">Belongs to the thymidylate synthase family.</text>
</comment>
<keyword evidence="8" id="KW-1185">Reference proteome</keyword>
<dbReference type="RefSeq" id="YP_004957264.1">
    <property type="nucleotide sequence ID" value="NC_016563.1"/>
</dbReference>
<accession>G9B200</accession>
<keyword evidence="5" id="KW-0472">Membrane</keyword>
<dbReference type="CDD" id="cd00351">
    <property type="entry name" value="TS_Pyrimidine_HMase"/>
    <property type="match status" value="1"/>
</dbReference>
<dbReference type="GO" id="GO:0032259">
    <property type="term" value="P:methylation"/>
    <property type="evidence" value="ECO:0007669"/>
    <property type="project" value="UniProtKB-KW"/>
</dbReference>
<dbReference type="HAMAP" id="MF_00008">
    <property type="entry name" value="Thymidy_synth_bact"/>
    <property type="match status" value="1"/>
</dbReference>
<keyword evidence="3" id="KW-0489">Methyltransferase</keyword>
<evidence type="ECO:0000256" key="4">
    <source>
        <dbReference type="ARBA" id="ARBA00022679"/>
    </source>
</evidence>
<evidence type="ECO:0000259" key="6">
    <source>
        <dbReference type="Pfam" id="PF00303"/>
    </source>
</evidence>
<evidence type="ECO:0000256" key="3">
    <source>
        <dbReference type="ARBA" id="ARBA00022603"/>
    </source>
</evidence>
<keyword evidence="5" id="KW-0812">Transmembrane</keyword>
<evidence type="ECO:0000313" key="7">
    <source>
        <dbReference type="EMBL" id="ADH03395.1"/>
    </source>
</evidence>
<proteinExistence type="inferred from homology"/>
<organism evidence="7 8">
    <name type="scientific">Bacillus phage W.Ph</name>
    <dbReference type="NCBI Taxonomy" id="764595"/>
    <lineage>
        <taxon>Viruses</taxon>
        <taxon>Duplodnaviria</taxon>
        <taxon>Heunggongvirae</taxon>
        <taxon>Uroviricota</taxon>
        <taxon>Caudoviricetes</taxon>
        <taxon>Herelleviridae</taxon>
        <taxon>Bastillevirinae</taxon>
        <taxon>Wphvirus</taxon>
        <taxon>Wphvirus WPh</taxon>
    </lineage>
</organism>
<reference evidence="7 8" key="1">
    <citation type="submission" date="2013-01" db="EMBL/GenBank/DDBJ databases">
        <title>Large myovirus of Bacillus.</title>
        <authorList>
            <person name="Klumpp J."/>
            <person name="Beyer W."/>
            <person name="Loessner M.J."/>
        </authorList>
    </citation>
    <scope>NUCLEOTIDE SEQUENCE [LARGE SCALE GENOMIC DNA]</scope>
</reference>
<evidence type="ECO:0000256" key="2">
    <source>
        <dbReference type="ARBA" id="ARBA00011947"/>
    </source>
</evidence>
<protein>
    <recommendedName>
        <fullName evidence="2">thymidylate synthase</fullName>
        <ecNumber evidence="2">2.1.1.45</ecNumber>
    </recommendedName>
</protein>
<keyword evidence="5" id="KW-1133">Transmembrane helix</keyword>
<dbReference type="EMBL" id="HM144387">
    <property type="protein sequence ID" value="ADH03395.1"/>
    <property type="molecule type" value="Genomic_DNA"/>
</dbReference>
<dbReference type="GO" id="GO:0006231">
    <property type="term" value="P:dTMP biosynthetic process"/>
    <property type="evidence" value="ECO:0007669"/>
    <property type="project" value="InterPro"/>
</dbReference>
<feature type="domain" description="Thymidylate synthase/dCMP hydroxymethylase" evidence="6">
    <location>
        <begin position="23"/>
        <end position="300"/>
    </location>
</feature>
<dbReference type="GO" id="GO:0004799">
    <property type="term" value="F:thymidylate synthase activity"/>
    <property type="evidence" value="ECO:0007669"/>
    <property type="project" value="UniProtKB-EC"/>
</dbReference>
<dbReference type="EC" id="2.1.1.45" evidence="2"/>
<dbReference type="Pfam" id="PF00303">
    <property type="entry name" value="Thymidylat_synt"/>
    <property type="match status" value="1"/>
</dbReference>
<dbReference type="PANTHER" id="PTHR11548">
    <property type="entry name" value="THYMIDYLATE SYNTHASE 1"/>
    <property type="match status" value="1"/>
</dbReference>
<dbReference type="NCBIfam" id="TIGR03284">
    <property type="entry name" value="thym_sym"/>
    <property type="match status" value="1"/>
</dbReference>
<feature type="transmembrane region" description="Helical" evidence="5">
    <location>
        <begin position="207"/>
        <end position="227"/>
    </location>
</feature>
<sequence length="305" mass="35307">MENTTMTALKKYQLNDVDYLTNSMFKDVLSMGERRGDRTGTGTISLFNVNHTFDCSNKFPVVTNKKVPLRVVFEELMWFLNGSTDLKWLLDRNVHIWDADAYRDYQEKGGGLPFDKFIEMASIYGYDLGNIYGKHWTDWNGEGFNQIEWVINEIKTNPESRRLYISAWHPTAFKNAALPCCHVAFQFYVSNKDTLNLKFSMRSNDLFLGYAFNVSSYGYLLFLVAAMTGLKVGTLTYDAGDAHIYLNHLKQVELQISREPFPQPQLKVNGVKEKITDYKWEDMEFTEYKHHETIKGKVSVGEVKK</sequence>
<dbReference type="PANTHER" id="PTHR11548:SF1">
    <property type="entry name" value="THYMIDYLATE SYNTHASE 1"/>
    <property type="match status" value="1"/>
</dbReference>